<gene>
    <name evidence="7" type="ORF">DLM65_12325</name>
</gene>
<dbReference type="Gene3D" id="3.40.50.150">
    <property type="entry name" value="Vaccinia Virus protein VP39"/>
    <property type="match status" value="1"/>
</dbReference>
<keyword evidence="3" id="KW-0489">Methyltransferase</keyword>
<keyword evidence="4" id="KW-0808">Transferase</keyword>
<dbReference type="PIRSF" id="PIRSF004486">
    <property type="entry name" value="MraW"/>
    <property type="match status" value="1"/>
</dbReference>
<evidence type="ECO:0000256" key="5">
    <source>
        <dbReference type="ARBA" id="ARBA00022691"/>
    </source>
</evidence>
<comment type="similarity">
    <text evidence="1">Belongs to the methyltransferase superfamily. RsmH family.</text>
</comment>
<dbReference type="InterPro" id="IPR023397">
    <property type="entry name" value="SAM-dep_MeTrfase_MraW_recog"/>
</dbReference>
<keyword evidence="5" id="KW-0949">S-adenosyl-L-methionine</keyword>
<dbReference type="Pfam" id="PF01795">
    <property type="entry name" value="Methyltransf_5"/>
    <property type="match status" value="1"/>
</dbReference>
<dbReference type="EMBL" id="QHBU01000250">
    <property type="protein sequence ID" value="PZR78685.1"/>
    <property type="molecule type" value="Genomic_DNA"/>
</dbReference>
<keyword evidence="2" id="KW-0698">rRNA processing</keyword>
<feature type="region of interest" description="Disordered" evidence="6">
    <location>
        <begin position="1"/>
        <end position="24"/>
    </location>
</feature>
<name>A0A2W5Z751_9BACT</name>
<evidence type="ECO:0000256" key="1">
    <source>
        <dbReference type="ARBA" id="ARBA00010396"/>
    </source>
</evidence>
<dbReference type="GO" id="GO:0005737">
    <property type="term" value="C:cytoplasm"/>
    <property type="evidence" value="ECO:0007669"/>
    <property type="project" value="TreeGrafter"/>
</dbReference>
<feature type="non-terminal residue" evidence="7">
    <location>
        <position position="308"/>
    </location>
</feature>
<dbReference type="PANTHER" id="PTHR11265">
    <property type="entry name" value="S-ADENOSYL-METHYLTRANSFERASE MRAW"/>
    <property type="match status" value="1"/>
</dbReference>
<dbReference type="GO" id="GO:0071424">
    <property type="term" value="F:rRNA (cytosine-N4-)-methyltransferase activity"/>
    <property type="evidence" value="ECO:0007669"/>
    <property type="project" value="TreeGrafter"/>
</dbReference>
<evidence type="ECO:0000313" key="7">
    <source>
        <dbReference type="EMBL" id="PZR78685.1"/>
    </source>
</evidence>
<dbReference type="InterPro" id="IPR029063">
    <property type="entry name" value="SAM-dependent_MTases_sf"/>
</dbReference>
<sequence>MSIVAGMDDDSIATPGAPAPEATGHRPVLLHPLIESLQPRPGLTYIDGTLGAGGYVAAFLERLRPGGRILAIDRDPAAVASARRRFRADAGTVIVEHGDFADMASIAAAHNVTAVDGVVLDLGISSLQLDDPARGFSFRFDGPLDMRMDGNSDVPASDLVQQWSQADLTALIRTYGEERFAPSIAAAIVRRRSEEPITTTAQLREIVERTIPRRFWPKRIHPATRTFQALRIEVNHELASLTLGLQAAIRILRPGGRLGVVSFHSLEDTIVKNALHVSAQNCLCPPQQTHCTCAHRASLLLLSRKAIK</sequence>
<reference evidence="7 8" key="1">
    <citation type="journal article" date="2017" name="Nature">
        <title>Atmospheric trace gases support primary production in Antarctic desert surface soil.</title>
        <authorList>
            <person name="Ji M."/>
            <person name="Greening C."/>
            <person name="Vanwonterghem I."/>
            <person name="Carere C.R."/>
            <person name="Bay S.K."/>
            <person name="Steen J.A."/>
            <person name="Montgomery K."/>
            <person name="Lines T."/>
            <person name="Beardall J."/>
            <person name="van Dorst J."/>
            <person name="Snape I."/>
            <person name="Stott M.B."/>
            <person name="Hugenholtz P."/>
            <person name="Ferrari B.C."/>
        </authorList>
    </citation>
    <scope>NUCLEOTIDE SEQUENCE [LARGE SCALE GENOMIC DNA]</scope>
    <source>
        <strain evidence="7">RRmetagenome_bin12</strain>
    </source>
</reference>
<comment type="caution">
    <text evidence="7">The sequence shown here is derived from an EMBL/GenBank/DDBJ whole genome shotgun (WGS) entry which is preliminary data.</text>
</comment>
<accession>A0A2W5Z751</accession>
<dbReference type="HAMAP" id="MF_01007">
    <property type="entry name" value="16SrRNA_methyltr_H"/>
    <property type="match status" value="1"/>
</dbReference>
<evidence type="ECO:0000256" key="6">
    <source>
        <dbReference type="SAM" id="MobiDB-lite"/>
    </source>
</evidence>
<dbReference type="Gene3D" id="1.10.150.170">
    <property type="entry name" value="Putative methyltransferase TM0872, insert domain"/>
    <property type="match status" value="1"/>
</dbReference>
<dbReference type="SUPFAM" id="SSF53335">
    <property type="entry name" value="S-adenosyl-L-methionine-dependent methyltransferases"/>
    <property type="match status" value="1"/>
</dbReference>
<dbReference type="PANTHER" id="PTHR11265:SF0">
    <property type="entry name" value="12S RRNA N4-METHYLCYTIDINE METHYLTRANSFERASE"/>
    <property type="match status" value="1"/>
</dbReference>
<feature type="compositionally biased region" description="Low complexity" evidence="6">
    <location>
        <begin position="13"/>
        <end position="22"/>
    </location>
</feature>
<evidence type="ECO:0000256" key="2">
    <source>
        <dbReference type="ARBA" id="ARBA00022552"/>
    </source>
</evidence>
<dbReference type="Proteomes" id="UP000248724">
    <property type="component" value="Unassembled WGS sequence"/>
</dbReference>
<dbReference type="NCBIfam" id="TIGR00006">
    <property type="entry name" value="16S rRNA (cytosine(1402)-N(4))-methyltransferase RsmH"/>
    <property type="match status" value="1"/>
</dbReference>
<organism evidence="7 8">
    <name type="scientific">Candidatus Aeolococcus gillhamiae</name>
    <dbReference type="NCBI Taxonomy" id="3127015"/>
    <lineage>
        <taxon>Bacteria</taxon>
        <taxon>Bacillati</taxon>
        <taxon>Candidatus Dormiibacterota</taxon>
        <taxon>Candidatus Dormibacteria</taxon>
        <taxon>Candidatus Aeolococcales</taxon>
        <taxon>Candidatus Aeolococcaceae</taxon>
        <taxon>Candidatus Aeolococcus</taxon>
    </lineage>
</organism>
<evidence type="ECO:0000256" key="3">
    <source>
        <dbReference type="ARBA" id="ARBA00022603"/>
    </source>
</evidence>
<protein>
    <submittedName>
        <fullName evidence="7">16S rRNA (Cytosine(1402)-N(4))-methyltransferase</fullName>
    </submittedName>
</protein>
<dbReference type="AlphaFoldDB" id="A0A2W5Z751"/>
<dbReference type="GO" id="GO:0070475">
    <property type="term" value="P:rRNA base methylation"/>
    <property type="evidence" value="ECO:0007669"/>
    <property type="project" value="TreeGrafter"/>
</dbReference>
<dbReference type="SUPFAM" id="SSF81799">
    <property type="entry name" value="Putative methyltransferase TM0872, insert domain"/>
    <property type="match status" value="1"/>
</dbReference>
<evidence type="ECO:0000313" key="8">
    <source>
        <dbReference type="Proteomes" id="UP000248724"/>
    </source>
</evidence>
<evidence type="ECO:0000256" key="4">
    <source>
        <dbReference type="ARBA" id="ARBA00022679"/>
    </source>
</evidence>
<dbReference type="InterPro" id="IPR002903">
    <property type="entry name" value="RsmH"/>
</dbReference>
<proteinExistence type="inferred from homology"/>